<evidence type="ECO:0000313" key="1">
    <source>
        <dbReference type="EMBL" id="GLB83824.1"/>
    </source>
</evidence>
<evidence type="ECO:0000313" key="2">
    <source>
        <dbReference type="Proteomes" id="UP001165663"/>
    </source>
</evidence>
<organism evidence="1 2">
    <name type="scientific">Mycobacterium kiyosense</name>
    <dbReference type="NCBI Taxonomy" id="2871094"/>
    <lineage>
        <taxon>Bacteria</taxon>
        <taxon>Bacillati</taxon>
        <taxon>Actinomycetota</taxon>
        <taxon>Actinomycetes</taxon>
        <taxon>Mycobacteriales</taxon>
        <taxon>Mycobacteriaceae</taxon>
        <taxon>Mycobacterium</taxon>
    </lineage>
</organism>
<name>A0AA37V5Y7_9MYCO</name>
<protein>
    <submittedName>
        <fullName evidence="1">Uncharacterized protein</fullName>
    </submittedName>
</protein>
<gene>
    <name evidence="1" type="ORF">SRL2020028_30800</name>
</gene>
<dbReference type="EMBL" id="BRXE01000034">
    <property type="protein sequence ID" value="GLB83824.1"/>
    <property type="molecule type" value="Genomic_DNA"/>
</dbReference>
<reference evidence="1" key="1">
    <citation type="submission" date="2022-07" db="EMBL/GenBank/DDBJ databases">
        <title>Mycobacterium kiyosense sp. nov., scotochromogenic slow-glowing species isolated from respiratory specimens.</title>
        <authorList>
            <person name="Fukano H."/>
            <person name="Kazumi Y."/>
            <person name="Sakagami N."/>
            <person name="Ato M."/>
            <person name="Mitarai S."/>
            <person name="Hoshino Y."/>
        </authorList>
    </citation>
    <scope>NUCLEOTIDE SEQUENCE</scope>
    <source>
        <strain evidence="1">SRL2020-028</strain>
    </source>
</reference>
<dbReference type="RefSeq" id="WP_264894394.1">
    <property type="nucleotide sequence ID" value="NZ_BRXE01000034.1"/>
</dbReference>
<dbReference type="Proteomes" id="UP001165663">
    <property type="component" value="Unassembled WGS sequence"/>
</dbReference>
<dbReference type="AlphaFoldDB" id="A0AA37V5Y7"/>
<proteinExistence type="predicted"/>
<accession>A0AA37V5Y7</accession>
<comment type="caution">
    <text evidence="1">The sequence shown here is derived from an EMBL/GenBank/DDBJ whole genome shotgun (WGS) entry which is preliminary data.</text>
</comment>
<sequence length="135" mass="14353">MGAWLRPIPQYHPPTPPTYTSQQIADAKAKVCAAYGSVHSAIEASASRDVGTDPTSKLAFAINGRQALLAGSQYLRTVLGSEPATPSGLAAKISKITDIYQELTIDYLNGKTEVQMQSITQVGNKTASNIESLCK</sequence>